<dbReference type="AlphaFoldDB" id="M7Z8M4"/>
<dbReference type="PANTHER" id="PTHR36055:SF1">
    <property type="entry name" value="C2H2-LIKE ZINC FINGER PROTEIN"/>
    <property type="match status" value="1"/>
</dbReference>
<evidence type="ECO:0000256" key="1">
    <source>
        <dbReference type="SAM" id="MobiDB-lite"/>
    </source>
</evidence>
<feature type="compositionally biased region" description="Polar residues" evidence="1">
    <location>
        <begin position="438"/>
        <end position="450"/>
    </location>
</feature>
<dbReference type="STRING" id="4572.M7Z8M4"/>
<dbReference type="SUPFAM" id="SSF51735">
    <property type="entry name" value="NAD(P)-binding Rossmann-fold domains"/>
    <property type="match status" value="1"/>
</dbReference>
<dbReference type="Gene3D" id="3.40.50.720">
    <property type="entry name" value="NAD(P)-binding Rossmann-like Domain"/>
    <property type="match status" value="1"/>
</dbReference>
<dbReference type="PRINTS" id="PR00081">
    <property type="entry name" value="GDHRDH"/>
</dbReference>
<gene>
    <name evidence="2" type="ORF">TRIUR3_22095</name>
</gene>
<dbReference type="PANTHER" id="PTHR36055">
    <property type="entry name" value="C2H2-LIKE ZINC FINGER PROTEIN"/>
    <property type="match status" value="1"/>
</dbReference>
<proteinExistence type="predicted"/>
<evidence type="ECO:0000313" key="2">
    <source>
        <dbReference type="EMBL" id="EMS59548.1"/>
    </source>
</evidence>
<dbReference type="PROSITE" id="PS00028">
    <property type="entry name" value="ZINC_FINGER_C2H2_1"/>
    <property type="match status" value="1"/>
</dbReference>
<dbReference type="eggNOG" id="KOG1208">
    <property type="taxonomic scope" value="Eukaryota"/>
</dbReference>
<feature type="compositionally biased region" description="Basic and acidic residues" evidence="1">
    <location>
        <begin position="422"/>
        <end position="433"/>
    </location>
</feature>
<name>M7Z8M4_TRIUA</name>
<reference evidence="2" key="1">
    <citation type="journal article" date="2013" name="Nature">
        <title>Draft genome of the wheat A-genome progenitor Triticum urartu.</title>
        <authorList>
            <person name="Ling H.Q."/>
            <person name="Zhao S."/>
            <person name="Liu D."/>
            <person name="Wang J."/>
            <person name="Sun H."/>
            <person name="Zhang C."/>
            <person name="Fan H."/>
            <person name="Li D."/>
            <person name="Dong L."/>
            <person name="Tao Y."/>
            <person name="Gao C."/>
            <person name="Wu H."/>
            <person name="Li Y."/>
            <person name="Cui Y."/>
            <person name="Guo X."/>
            <person name="Zheng S."/>
            <person name="Wang B."/>
            <person name="Yu K."/>
            <person name="Liang Q."/>
            <person name="Yang W."/>
            <person name="Lou X."/>
            <person name="Chen J."/>
            <person name="Feng M."/>
            <person name="Jian J."/>
            <person name="Zhang X."/>
            <person name="Luo G."/>
            <person name="Jiang Y."/>
            <person name="Liu J."/>
            <person name="Wang Z."/>
            <person name="Sha Y."/>
            <person name="Zhang B."/>
            <person name="Wu H."/>
            <person name="Tang D."/>
            <person name="Shen Q."/>
            <person name="Xue P."/>
            <person name="Zou S."/>
            <person name="Wang X."/>
            <person name="Liu X."/>
            <person name="Wang F."/>
            <person name="Yang Y."/>
            <person name="An X."/>
            <person name="Dong Z."/>
            <person name="Zhang K."/>
            <person name="Zhang X."/>
            <person name="Luo M.C."/>
            <person name="Dvorak J."/>
            <person name="Tong Y."/>
            <person name="Wang J."/>
            <person name="Yang H."/>
            <person name="Li Z."/>
            <person name="Wang D."/>
            <person name="Zhang A."/>
            <person name="Wang J."/>
        </authorList>
    </citation>
    <scope>NUCLEOTIDE SEQUENCE</scope>
</reference>
<dbReference type="PROSITE" id="PS50157">
    <property type="entry name" value="ZINC_FINGER_C2H2_2"/>
    <property type="match status" value="1"/>
</dbReference>
<feature type="compositionally biased region" description="Low complexity" evidence="1">
    <location>
        <begin position="378"/>
        <end position="396"/>
    </location>
</feature>
<feature type="region of interest" description="Disordered" evidence="1">
    <location>
        <begin position="367"/>
        <end position="450"/>
    </location>
</feature>
<feature type="region of interest" description="Disordered" evidence="1">
    <location>
        <begin position="462"/>
        <end position="533"/>
    </location>
</feature>
<dbReference type="InterPro" id="IPR013087">
    <property type="entry name" value="Znf_C2H2_type"/>
</dbReference>
<dbReference type="InterPro" id="IPR036291">
    <property type="entry name" value="NAD(P)-bd_dom_sf"/>
</dbReference>
<accession>M7Z8M4</accession>
<organism evidence="2">
    <name type="scientific">Triticum urartu</name>
    <name type="common">Red wild einkorn</name>
    <name type="synonym">Crithodium urartu</name>
    <dbReference type="NCBI Taxonomy" id="4572"/>
    <lineage>
        <taxon>Eukaryota</taxon>
        <taxon>Viridiplantae</taxon>
        <taxon>Streptophyta</taxon>
        <taxon>Embryophyta</taxon>
        <taxon>Tracheophyta</taxon>
        <taxon>Spermatophyta</taxon>
        <taxon>Magnoliopsida</taxon>
        <taxon>Liliopsida</taxon>
        <taxon>Poales</taxon>
        <taxon>Poaceae</taxon>
        <taxon>BOP clade</taxon>
        <taxon>Pooideae</taxon>
        <taxon>Triticodae</taxon>
        <taxon>Triticeae</taxon>
        <taxon>Triticinae</taxon>
        <taxon>Triticum</taxon>
    </lineage>
</organism>
<dbReference type="EMBL" id="KD119885">
    <property type="protein sequence ID" value="EMS59548.1"/>
    <property type="molecule type" value="Genomic_DNA"/>
</dbReference>
<feature type="region of interest" description="Disordered" evidence="1">
    <location>
        <begin position="296"/>
        <end position="347"/>
    </location>
</feature>
<sequence>MAASGSGSGSGQIQPLKIPDAVVALAQAAAKANNSSNSAAAADATDKYLPGWPLFSPPKMQLTKCAKCPREFCSSVALRRHTRVHRRALKIDKDFPKNRDHLAAFWDKLTVDQAQAILSLEGMAIEETSALFILTSLSSWMCKPGYASLPLPYARAGNELLDLIQTAASRLPISSNELFIMLDEASENTFLCTNAADAAFVQKFLFDGEVEKVATELKNVVACTSYILEQKLVEAWSADKAAEALRCQKLLVEEEDAAQKRQAEIMERKRMKKLRQKEQRLKDLKDEGTMVQLPEVVDGATSSPGIQSLEAVSGPGLHEQEDPQHLQLSTPVPSDDNGCNGEDANCGSGQEIDTAAVFREQAMATSNLDRAENLPPNSSVSGSSATASKHPSSSSVRHSRHREPNVGAATNKSKTWAWKVRTGVEERCPKGEPDVDANQETAPLNTDKNSQVLIGSISVAIEDGGGCSQDSKDNHPAPPESDSNTLNDPVAEVMQPTSHDENGCEDANGGTITPAAEDHSPSSIMTDESGSVCGNVESAESVGLERGTMMSSGFGGYRDALLTNKKTLATNSYYSFIEEEIVKALPGDNVGFNVKDIDRHPFHSWEKRRDQEKMLARILSRKGASGFSWASTADQVTAGVSAAGLTAIVTGASSGIGAETARVLAARGAHVVMAVRNLSAAVDLSSLDSVRKFAADFAARGLPLNILINNAGVMATPFSLSKDGIEMQFATNHVGHFLLTNLLLETMKKTSRESSVEGRIVNVSSEAHRFAYKEGIRFAKLNDKEEYSTIAAYGQSKLANILHANELARRFKFFISMIYSFVSAQVSQIMIQYFVEQEEGVNMTANSLHPGVIITNLLRHHSILDVVHRTLGKLVLKNAKQGAATQCYMALHPGAKGVSGRYWSDSNMYEPSEKAKDAELGKKLWDYTLDLVA</sequence>
<dbReference type="InterPro" id="IPR002347">
    <property type="entry name" value="SDR_fam"/>
</dbReference>
<dbReference type="CDD" id="cd05327">
    <property type="entry name" value="retinol-DH_like_SDR_c_like"/>
    <property type="match status" value="1"/>
</dbReference>
<dbReference type="OMA" id="ACASYIL"/>
<dbReference type="Pfam" id="PF00106">
    <property type="entry name" value="adh_short"/>
    <property type="match status" value="1"/>
</dbReference>
<protein>
    <submittedName>
        <fullName evidence="2">WW domain-containing oxidoreductase</fullName>
    </submittedName>
</protein>